<reference evidence="2 3" key="1">
    <citation type="submission" date="2024-01" db="EMBL/GenBank/DDBJ databases">
        <title>The complete chloroplast genome sequence of Lithospermum erythrorhizon: insights into the phylogenetic relationship among Boraginaceae species and the maternal lineages of purple gromwells.</title>
        <authorList>
            <person name="Okada T."/>
            <person name="Watanabe K."/>
        </authorList>
    </citation>
    <scope>NUCLEOTIDE SEQUENCE [LARGE SCALE GENOMIC DNA]</scope>
</reference>
<gene>
    <name evidence="2" type="ORF">LIER_15881</name>
</gene>
<protein>
    <submittedName>
        <fullName evidence="2">Uncharacterized protein</fullName>
    </submittedName>
</protein>
<keyword evidence="3" id="KW-1185">Reference proteome</keyword>
<sequence>METSLFLKLFRWSFLVNGGTWRSLPEWWDYISTQMVKHGLEEDSGKVANNDIEANKKTTLQGTNRDINIEGSLWELRSAIWGRCKAHWLLKP</sequence>
<evidence type="ECO:0000313" key="2">
    <source>
        <dbReference type="EMBL" id="GAA0158991.1"/>
    </source>
</evidence>
<accession>A0AAV3Q7Q4</accession>
<keyword evidence="1" id="KW-0732">Signal</keyword>
<dbReference type="Proteomes" id="UP001454036">
    <property type="component" value="Unassembled WGS sequence"/>
</dbReference>
<dbReference type="EMBL" id="BAABME010003490">
    <property type="protein sequence ID" value="GAA0158991.1"/>
    <property type="molecule type" value="Genomic_DNA"/>
</dbReference>
<feature type="chain" id="PRO_5043988343" evidence="1">
    <location>
        <begin position="19"/>
        <end position="92"/>
    </location>
</feature>
<name>A0AAV3Q7Q4_LITER</name>
<dbReference type="AlphaFoldDB" id="A0AAV3Q7Q4"/>
<proteinExistence type="predicted"/>
<organism evidence="2 3">
    <name type="scientific">Lithospermum erythrorhizon</name>
    <name type="common">Purple gromwell</name>
    <name type="synonym">Lithospermum officinale var. erythrorhizon</name>
    <dbReference type="NCBI Taxonomy" id="34254"/>
    <lineage>
        <taxon>Eukaryota</taxon>
        <taxon>Viridiplantae</taxon>
        <taxon>Streptophyta</taxon>
        <taxon>Embryophyta</taxon>
        <taxon>Tracheophyta</taxon>
        <taxon>Spermatophyta</taxon>
        <taxon>Magnoliopsida</taxon>
        <taxon>eudicotyledons</taxon>
        <taxon>Gunneridae</taxon>
        <taxon>Pentapetalae</taxon>
        <taxon>asterids</taxon>
        <taxon>lamiids</taxon>
        <taxon>Boraginales</taxon>
        <taxon>Boraginaceae</taxon>
        <taxon>Boraginoideae</taxon>
        <taxon>Lithospermeae</taxon>
        <taxon>Lithospermum</taxon>
    </lineage>
</organism>
<feature type="signal peptide" evidence="1">
    <location>
        <begin position="1"/>
        <end position="18"/>
    </location>
</feature>
<evidence type="ECO:0000256" key="1">
    <source>
        <dbReference type="SAM" id="SignalP"/>
    </source>
</evidence>
<evidence type="ECO:0000313" key="3">
    <source>
        <dbReference type="Proteomes" id="UP001454036"/>
    </source>
</evidence>
<comment type="caution">
    <text evidence="2">The sequence shown here is derived from an EMBL/GenBank/DDBJ whole genome shotgun (WGS) entry which is preliminary data.</text>
</comment>